<dbReference type="InterPro" id="IPR011049">
    <property type="entry name" value="Serralysin-like_metalloprot_C"/>
</dbReference>
<organism evidence="4 5">
    <name type="scientific">Paraconexibacter antarcticus</name>
    <dbReference type="NCBI Taxonomy" id="2949664"/>
    <lineage>
        <taxon>Bacteria</taxon>
        <taxon>Bacillati</taxon>
        <taxon>Actinomycetota</taxon>
        <taxon>Thermoleophilia</taxon>
        <taxon>Solirubrobacterales</taxon>
        <taxon>Paraconexibacteraceae</taxon>
        <taxon>Paraconexibacter</taxon>
    </lineage>
</organism>
<accession>A0ABY5DKL5</accession>
<dbReference type="InterPro" id="IPR001343">
    <property type="entry name" value="Hemolysn_Ca-bd"/>
</dbReference>
<feature type="region of interest" description="Disordered" evidence="3">
    <location>
        <begin position="87"/>
        <end position="150"/>
    </location>
</feature>
<evidence type="ECO:0000256" key="2">
    <source>
        <dbReference type="ARBA" id="ARBA00022525"/>
    </source>
</evidence>
<dbReference type="RefSeq" id="WP_254568994.1">
    <property type="nucleotide sequence ID" value="NZ_CP098502.1"/>
</dbReference>
<dbReference type="Gene3D" id="2.150.10.10">
    <property type="entry name" value="Serralysin-like metalloprotease, C-terminal"/>
    <property type="match status" value="2"/>
</dbReference>
<dbReference type="InterPro" id="IPR018511">
    <property type="entry name" value="Hemolysin-typ_Ca-bd_CS"/>
</dbReference>
<proteinExistence type="predicted"/>
<dbReference type="SUPFAM" id="SSF51120">
    <property type="entry name" value="beta-Roll"/>
    <property type="match status" value="2"/>
</dbReference>
<dbReference type="Pfam" id="PF00353">
    <property type="entry name" value="HemolysinCabind"/>
    <property type="match status" value="5"/>
</dbReference>
<feature type="compositionally biased region" description="Basic and acidic residues" evidence="3">
    <location>
        <begin position="138"/>
        <end position="150"/>
    </location>
</feature>
<sequence length="507" mass="51499">MTSGGVTYDCATFYGDAFTSYPSACAVEAGNDLSCILDPDHSGLRVEGGAGNDGVVFYQAGATGGFPAGAPYKLAADGNDGNDTLIGGDADETLAGGGGADRLTGRGGSDTFDGGDGNDTLSGDGDSQYSTIDNGGDDILHGGAGDDRLTGDAVDQNARIGHDVLDGGAGTDTVYGDWYRYDGNANDEDPAPTATLDGVANDGRPGENDDVQAVERIDTGYQPSHPAPGARYTGSDAAETFNLIFTNGTVSAGGGDDVVTGSDLADTLDGGAGADQISGGFGNDVITGGPGQDDIGGDRTAACFYGPIYGTCTVGSGNDTIYAQDGEKDTIDGGPGTDTAHVDAIDVVTGCETLDVTAADDDDDADADADCLRVGSDHGSDRAARPREGGGAGPHGAPAVAAPDRPAPGGHRALPASGRRPLTVQALVGTRDARRLGLHVRRGARTVTLTRRIVTLKRAGAVSLSLRLSRKASARLRRLRALRITLVSTATYASRHRSARRSITLRR</sequence>
<dbReference type="EMBL" id="CP098502">
    <property type="protein sequence ID" value="UTI62256.1"/>
    <property type="molecule type" value="Genomic_DNA"/>
</dbReference>
<evidence type="ECO:0000313" key="4">
    <source>
        <dbReference type="EMBL" id="UTI62256.1"/>
    </source>
</evidence>
<evidence type="ECO:0000313" key="5">
    <source>
        <dbReference type="Proteomes" id="UP001056035"/>
    </source>
</evidence>
<gene>
    <name evidence="4" type="ORF">NBH00_12845</name>
</gene>
<keyword evidence="2" id="KW-0964">Secreted</keyword>
<dbReference type="PROSITE" id="PS00330">
    <property type="entry name" value="HEMOLYSIN_CALCIUM"/>
    <property type="match status" value="2"/>
</dbReference>
<dbReference type="PRINTS" id="PR00313">
    <property type="entry name" value="CABNDNGRPT"/>
</dbReference>
<feature type="compositionally biased region" description="Gly residues" evidence="3">
    <location>
        <begin position="95"/>
        <end position="108"/>
    </location>
</feature>
<name>A0ABY5DKL5_9ACTN</name>
<dbReference type="InterPro" id="IPR050557">
    <property type="entry name" value="RTX_toxin/Mannuronan_C5-epim"/>
</dbReference>
<comment type="subcellular location">
    <subcellularLocation>
        <location evidence="1">Secreted</location>
    </subcellularLocation>
</comment>
<feature type="compositionally biased region" description="Low complexity" evidence="3">
    <location>
        <begin position="395"/>
        <end position="410"/>
    </location>
</feature>
<feature type="compositionally biased region" description="Polar residues" evidence="3">
    <location>
        <begin position="119"/>
        <end position="133"/>
    </location>
</feature>
<evidence type="ECO:0000256" key="1">
    <source>
        <dbReference type="ARBA" id="ARBA00004613"/>
    </source>
</evidence>
<dbReference type="PANTHER" id="PTHR38340">
    <property type="entry name" value="S-LAYER PROTEIN"/>
    <property type="match status" value="1"/>
</dbReference>
<feature type="compositionally biased region" description="Acidic residues" evidence="3">
    <location>
        <begin position="360"/>
        <end position="369"/>
    </location>
</feature>
<protein>
    <recommendedName>
        <fullName evidence="6">Hemolysin type calcium-binding protein</fullName>
    </recommendedName>
</protein>
<dbReference type="Proteomes" id="UP001056035">
    <property type="component" value="Chromosome"/>
</dbReference>
<feature type="compositionally biased region" description="Basic and acidic residues" evidence="3">
    <location>
        <begin position="375"/>
        <end position="388"/>
    </location>
</feature>
<reference evidence="4 5" key="1">
    <citation type="submission" date="2022-06" db="EMBL/GenBank/DDBJ databases">
        <title>Paraconexibacter antarcticus.</title>
        <authorList>
            <person name="Kim C.S."/>
        </authorList>
    </citation>
    <scope>NUCLEOTIDE SEQUENCE [LARGE SCALE GENOMIC DNA]</scope>
    <source>
        <strain evidence="4 5">02-257</strain>
    </source>
</reference>
<keyword evidence="5" id="KW-1185">Reference proteome</keyword>
<evidence type="ECO:0008006" key="6">
    <source>
        <dbReference type="Google" id="ProtNLM"/>
    </source>
</evidence>
<evidence type="ECO:0000256" key="3">
    <source>
        <dbReference type="SAM" id="MobiDB-lite"/>
    </source>
</evidence>
<feature type="region of interest" description="Disordered" evidence="3">
    <location>
        <begin position="360"/>
        <end position="421"/>
    </location>
</feature>
<dbReference type="PANTHER" id="PTHR38340:SF1">
    <property type="entry name" value="S-LAYER PROTEIN"/>
    <property type="match status" value="1"/>
</dbReference>